<comment type="similarity">
    <text evidence="2">Belongs to the binding-protein-dependent transport system permease family. HisMQ subfamily.</text>
</comment>
<evidence type="ECO:0000256" key="7">
    <source>
        <dbReference type="ARBA" id="ARBA00022989"/>
    </source>
</evidence>
<evidence type="ECO:0000256" key="4">
    <source>
        <dbReference type="ARBA" id="ARBA00022475"/>
    </source>
</evidence>
<dbReference type="OrthoDB" id="7026155at2"/>
<gene>
    <name evidence="14" type="primary">yxeN</name>
    <name evidence="15" type="ORF">EV682_11435</name>
    <name evidence="14" type="ORF">NCTC11159_00902</name>
</gene>
<evidence type="ECO:0000256" key="6">
    <source>
        <dbReference type="ARBA" id="ARBA00022970"/>
    </source>
</evidence>
<dbReference type="PANTHER" id="PTHR30614">
    <property type="entry name" value="MEMBRANE COMPONENT OF AMINO ACID ABC TRANSPORTER"/>
    <property type="match status" value="1"/>
</dbReference>
<evidence type="ECO:0000256" key="10">
    <source>
        <dbReference type="ARBA" id="ARBA00062718"/>
    </source>
</evidence>
<keyword evidence="3 12" id="KW-0813">Transport</keyword>
<evidence type="ECO:0000256" key="8">
    <source>
        <dbReference type="ARBA" id="ARBA00023136"/>
    </source>
</evidence>
<dbReference type="AlphaFoldDB" id="A0A377Q7M8"/>
<dbReference type="RefSeq" id="WP_115226253.1">
    <property type="nucleotide sequence ID" value="NZ_CAWOLO010000014.1"/>
</dbReference>
<name>A0A377Q7M8_9NEIS</name>
<evidence type="ECO:0000313" key="16">
    <source>
        <dbReference type="Proteomes" id="UP000255108"/>
    </source>
</evidence>
<evidence type="ECO:0000256" key="12">
    <source>
        <dbReference type="RuleBase" id="RU363032"/>
    </source>
</evidence>
<dbReference type="SUPFAM" id="SSF161098">
    <property type="entry name" value="MetI-like"/>
    <property type="match status" value="1"/>
</dbReference>
<evidence type="ECO:0000313" key="15">
    <source>
        <dbReference type="EMBL" id="TCU82663.1"/>
    </source>
</evidence>
<protein>
    <recommendedName>
        <fullName evidence="11">Glutamate/aspartate import permease protein GltK</fullName>
    </recommendedName>
</protein>
<dbReference type="GO" id="GO:0015184">
    <property type="term" value="F:L-cystine transmembrane transporter activity"/>
    <property type="evidence" value="ECO:0007669"/>
    <property type="project" value="TreeGrafter"/>
</dbReference>
<feature type="transmembrane region" description="Helical" evidence="12">
    <location>
        <begin position="84"/>
        <end position="106"/>
    </location>
</feature>
<evidence type="ECO:0000259" key="13">
    <source>
        <dbReference type="PROSITE" id="PS50928"/>
    </source>
</evidence>
<organism evidence="14 16">
    <name type="scientific">Iodobacter fluviatilis</name>
    <dbReference type="NCBI Taxonomy" id="537"/>
    <lineage>
        <taxon>Bacteria</taxon>
        <taxon>Pseudomonadati</taxon>
        <taxon>Pseudomonadota</taxon>
        <taxon>Betaproteobacteria</taxon>
        <taxon>Neisseriales</taxon>
        <taxon>Chitinibacteraceae</taxon>
        <taxon>Iodobacter</taxon>
    </lineage>
</organism>
<dbReference type="EMBL" id="UGHR01000001">
    <property type="protein sequence ID" value="STQ89851.1"/>
    <property type="molecule type" value="Genomic_DNA"/>
</dbReference>
<dbReference type="Proteomes" id="UP000255108">
    <property type="component" value="Unassembled WGS sequence"/>
</dbReference>
<reference evidence="14 16" key="1">
    <citation type="submission" date="2018-06" db="EMBL/GenBank/DDBJ databases">
        <authorList>
            <consortium name="Pathogen Informatics"/>
            <person name="Doyle S."/>
        </authorList>
    </citation>
    <scope>NUCLEOTIDE SEQUENCE [LARGE SCALE GENOMIC DNA]</scope>
    <source>
        <strain evidence="14 16">NCTC11159</strain>
    </source>
</reference>
<comment type="function">
    <text evidence="9">Part of the ABC transporter complex GltIJKL involved in glutamate and aspartate uptake. Probably responsible for the translocation of the substrate across the membrane.</text>
</comment>
<dbReference type="CDD" id="cd06261">
    <property type="entry name" value="TM_PBP2"/>
    <property type="match status" value="1"/>
</dbReference>
<dbReference type="InterPro" id="IPR000515">
    <property type="entry name" value="MetI-like"/>
</dbReference>
<dbReference type="Gene3D" id="1.10.3720.10">
    <property type="entry name" value="MetI-like"/>
    <property type="match status" value="1"/>
</dbReference>
<sequence length="227" mass="24552">MNFNVDGFLKSFPEIAQALPITLQITLTSMLAGLLLGTILALLIRFKIPVLAQLAHVYISFFRGTPLLVQLFVLYYGLPQLFPVFSALQSVSAALIGLSLNMAAYLSESIRGALNAVDRGQMDACLSAGMSRLQGLYHVVLPQAARVAVPSLANSFVGLLKESSLVFALGVTEILAQAKQYASLTYCYMEAFLAVALVYWAITVLFGAAQRRLEARLNIPYQQGASA</sequence>
<dbReference type="FunFam" id="1.10.3720.10:FF:000006">
    <property type="entry name" value="Glutamate/aspartate ABC transporter, permease protein GltK"/>
    <property type="match status" value="1"/>
</dbReference>
<feature type="transmembrane region" description="Helical" evidence="12">
    <location>
        <begin position="187"/>
        <end position="209"/>
    </location>
</feature>
<evidence type="ECO:0000256" key="9">
    <source>
        <dbReference type="ARBA" id="ARBA00060298"/>
    </source>
</evidence>
<accession>A0A377Q7M8</accession>
<dbReference type="InterPro" id="IPR043429">
    <property type="entry name" value="ArtM/GltK/GlnP/TcyL/YhdX-like"/>
</dbReference>
<dbReference type="EMBL" id="SMBT01000014">
    <property type="protein sequence ID" value="TCU82663.1"/>
    <property type="molecule type" value="Genomic_DNA"/>
</dbReference>
<evidence type="ECO:0000256" key="3">
    <source>
        <dbReference type="ARBA" id="ARBA00022448"/>
    </source>
</evidence>
<dbReference type="NCBIfam" id="TIGR01726">
    <property type="entry name" value="HEQRo_perm_3TM"/>
    <property type="match status" value="1"/>
</dbReference>
<keyword evidence="5 12" id="KW-0812">Transmembrane</keyword>
<dbReference type="Pfam" id="PF00528">
    <property type="entry name" value="BPD_transp_1"/>
    <property type="match status" value="1"/>
</dbReference>
<evidence type="ECO:0000256" key="2">
    <source>
        <dbReference type="ARBA" id="ARBA00010072"/>
    </source>
</evidence>
<feature type="transmembrane region" description="Helical" evidence="12">
    <location>
        <begin position="56"/>
        <end position="78"/>
    </location>
</feature>
<dbReference type="Proteomes" id="UP000295794">
    <property type="component" value="Unassembled WGS sequence"/>
</dbReference>
<evidence type="ECO:0000313" key="17">
    <source>
        <dbReference type="Proteomes" id="UP000295794"/>
    </source>
</evidence>
<comment type="subunit">
    <text evidence="10">The complex is composed of two ATP-binding proteins (GltL), two transmembrane proteins (GltJ and GltK) and a solute-binding protein (GltI).</text>
</comment>
<dbReference type="GO" id="GO:0043190">
    <property type="term" value="C:ATP-binding cassette (ABC) transporter complex"/>
    <property type="evidence" value="ECO:0007669"/>
    <property type="project" value="InterPro"/>
</dbReference>
<keyword evidence="4" id="KW-1003">Cell membrane</keyword>
<keyword evidence="8 12" id="KW-0472">Membrane</keyword>
<dbReference type="PANTHER" id="PTHR30614:SF0">
    <property type="entry name" value="L-CYSTINE TRANSPORT SYSTEM PERMEASE PROTEIN TCYL"/>
    <property type="match status" value="1"/>
</dbReference>
<dbReference type="InterPro" id="IPR010065">
    <property type="entry name" value="AA_ABC_transptr_permease_3TM"/>
</dbReference>
<feature type="transmembrane region" description="Helical" evidence="12">
    <location>
        <begin position="20"/>
        <end position="44"/>
    </location>
</feature>
<reference evidence="15 17" key="2">
    <citation type="submission" date="2019-03" db="EMBL/GenBank/DDBJ databases">
        <title>Genomic Encyclopedia of Type Strains, Phase IV (KMG-IV): sequencing the most valuable type-strain genomes for metagenomic binning, comparative biology and taxonomic classification.</title>
        <authorList>
            <person name="Goeker M."/>
        </authorList>
    </citation>
    <scope>NUCLEOTIDE SEQUENCE [LARGE SCALE GENOMIC DNA]</scope>
    <source>
        <strain evidence="15 17">DSM 3764</strain>
    </source>
</reference>
<dbReference type="PROSITE" id="PS50928">
    <property type="entry name" value="ABC_TM1"/>
    <property type="match status" value="1"/>
</dbReference>
<proteinExistence type="inferred from homology"/>
<keyword evidence="17" id="KW-1185">Reference proteome</keyword>
<evidence type="ECO:0000256" key="1">
    <source>
        <dbReference type="ARBA" id="ARBA00004429"/>
    </source>
</evidence>
<dbReference type="InterPro" id="IPR035906">
    <property type="entry name" value="MetI-like_sf"/>
</dbReference>
<evidence type="ECO:0000256" key="11">
    <source>
        <dbReference type="ARBA" id="ARBA00073645"/>
    </source>
</evidence>
<feature type="domain" description="ABC transmembrane type-1" evidence="13">
    <location>
        <begin position="19"/>
        <end position="210"/>
    </location>
</feature>
<keyword evidence="7 12" id="KW-1133">Transmembrane helix</keyword>
<comment type="subcellular location">
    <subcellularLocation>
        <location evidence="1">Cell inner membrane</location>
        <topology evidence="1">Multi-pass membrane protein</topology>
    </subcellularLocation>
    <subcellularLocation>
        <location evidence="12">Cell membrane</location>
        <topology evidence="12">Multi-pass membrane protein</topology>
    </subcellularLocation>
</comment>
<keyword evidence="6" id="KW-0029">Amino-acid transport</keyword>
<evidence type="ECO:0000313" key="14">
    <source>
        <dbReference type="EMBL" id="STQ89851.1"/>
    </source>
</evidence>
<evidence type="ECO:0000256" key="5">
    <source>
        <dbReference type="ARBA" id="ARBA00022692"/>
    </source>
</evidence>